<dbReference type="InterPro" id="IPR043129">
    <property type="entry name" value="ATPase_NBD"/>
</dbReference>
<reference evidence="7" key="1">
    <citation type="submission" date="2020-03" db="EMBL/GenBank/DDBJ databases">
        <authorList>
            <person name="Qiao H."/>
        </authorList>
    </citation>
    <scope>NUCLEOTIDE SEQUENCE</scope>
</reference>
<dbReference type="GO" id="GO:0140662">
    <property type="term" value="F:ATP-dependent protein folding chaperone"/>
    <property type="evidence" value="ECO:0007669"/>
    <property type="project" value="InterPro"/>
</dbReference>
<dbReference type="SUPFAM" id="SSF53067">
    <property type="entry name" value="Actin-like ATPase domain"/>
    <property type="match status" value="2"/>
</dbReference>
<proteinExistence type="evidence at transcript level"/>
<dbReference type="InterPro" id="IPR013126">
    <property type="entry name" value="Hsp_70_fam"/>
</dbReference>
<dbReference type="Gene3D" id="3.30.420.40">
    <property type="match status" value="2"/>
</dbReference>
<evidence type="ECO:0000256" key="5">
    <source>
        <dbReference type="SAM" id="Coils"/>
    </source>
</evidence>
<dbReference type="SUPFAM" id="SSF100934">
    <property type="entry name" value="Heat shock protein 70kD (HSP70), C-terminal subdomain"/>
    <property type="match status" value="1"/>
</dbReference>
<dbReference type="PANTHER" id="PTHR19375">
    <property type="entry name" value="HEAT SHOCK PROTEIN 70KDA"/>
    <property type="match status" value="1"/>
</dbReference>
<evidence type="ECO:0000256" key="2">
    <source>
        <dbReference type="ARBA" id="ARBA00022741"/>
    </source>
</evidence>
<keyword evidence="3 4" id="KW-0067">ATP-binding</keyword>
<dbReference type="Pfam" id="PF00012">
    <property type="entry name" value="HSP70"/>
    <property type="match status" value="1"/>
</dbReference>
<dbReference type="PROSITE" id="PS00329">
    <property type="entry name" value="HSP70_2"/>
    <property type="match status" value="1"/>
</dbReference>
<organism evidence="7">
    <name type="scientific">Hyphantria cunea</name>
    <name type="common">Fall webworm moth</name>
    <name type="synonym">Phalaena cunea</name>
    <dbReference type="NCBI Taxonomy" id="39466"/>
    <lineage>
        <taxon>Eukaryota</taxon>
        <taxon>Metazoa</taxon>
        <taxon>Ecdysozoa</taxon>
        <taxon>Arthropoda</taxon>
        <taxon>Hexapoda</taxon>
        <taxon>Insecta</taxon>
        <taxon>Pterygota</taxon>
        <taxon>Neoptera</taxon>
        <taxon>Endopterygota</taxon>
        <taxon>Lepidoptera</taxon>
        <taxon>Glossata</taxon>
        <taxon>Ditrysia</taxon>
        <taxon>Noctuoidea</taxon>
        <taxon>Erebidae</taxon>
        <taxon>Arctiinae</taxon>
        <taxon>Hyphantria</taxon>
    </lineage>
</organism>
<comment type="similarity">
    <text evidence="1 4">Belongs to the heat shock protein 70 family.</text>
</comment>
<dbReference type="EMBL" id="MT261583">
    <property type="protein sequence ID" value="QSL97649.1"/>
    <property type="molecule type" value="mRNA"/>
</dbReference>
<dbReference type="SMR" id="A0A899IHS3"/>
<evidence type="ECO:0000313" key="7">
    <source>
        <dbReference type="EMBL" id="QSL97649.1"/>
    </source>
</evidence>
<dbReference type="FunFam" id="3.90.640.10:FF:000002">
    <property type="entry name" value="Heat shock 70 kDa"/>
    <property type="match status" value="1"/>
</dbReference>
<accession>A0A899IHS3</accession>
<keyword evidence="2 4" id="KW-0547">Nucleotide-binding</keyword>
<dbReference type="NCBIfam" id="NF001413">
    <property type="entry name" value="PRK00290.1"/>
    <property type="match status" value="1"/>
</dbReference>
<evidence type="ECO:0000256" key="6">
    <source>
        <dbReference type="SAM" id="MobiDB-lite"/>
    </source>
</evidence>
<dbReference type="Gene3D" id="1.20.1270.10">
    <property type="match status" value="1"/>
</dbReference>
<dbReference type="AlphaFoldDB" id="A0A899IHS3"/>
<feature type="compositionally biased region" description="Gly residues" evidence="6">
    <location>
        <begin position="609"/>
        <end position="620"/>
    </location>
</feature>
<sequence>MAPAVGIDLGTTWSCVGVFQNGKVEIIANEQGNRTTPSYVAFTDTERLIGDAAKNQVAMNPKNTVFDAKRLIGRKFNDPVVQQDIKHWPFQVISDGGKPKIVVEYKKESKQFTPEEISSMILTKMKETAESYLGEPVKDAVITVPAYFNDSQRQATKDAGVIAGLNVLRIINEPTAAALAYGLDKNLTGEKNILIFDLGGGTFDVSILQIAEGSLFEVKATSGDTHLGGEDFDSRMVEHFCSEFERKNKKNLRDNARALRRLRTACERAKRTLSSSTEASIELDALHEGVDFYSKMTRARFEELCTDLFRKTLGPVEKALKDAKLNTREINDVVMVGGSTRIPKVQRLLSDFFGGRSLNLSINPDEAIAYGAAVQAAILSGSKDTRIQDVLLVDVTPLSLGIETAGGVMTNVVTRNTSIPTAQKQIFTTYADNQPAVTIQVYEGERAMTKDNNLLGTFNLTGIPPAPRGIPQIEVTFDIDTNGILNVSARDNSTGRSEGITIANDKGRLSKKDIEKMLHDAEKYKSEDDAVKKKVELRNQLEGYIFGCKTAAEQAGAHLTASEKKQVIDECNKQLRWLEANPEASKSDLEKHLQDAQRVCQPSMMKLHGVGGAAGSGTGGPSNIHPDSSSGPRVEEID</sequence>
<keyword evidence="5" id="KW-0175">Coiled coil</keyword>
<dbReference type="GO" id="GO:0006950">
    <property type="term" value="P:response to stress"/>
    <property type="evidence" value="ECO:0007669"/>
    <property type="project" value="UniProtKB-ARBA"/>
</dbReference>
<dbReference type="SUPFAM" id="SSF100920">
    <property type="entry name" value="Heat shock protein 70kD (HSP70), peptide-binding domain"/>
    <property type="match status" value="1"/>
</dbReference>
<gene>
    <name evidence="7" type="primary">HSP70</name>
</gene>
<dbReference type="Gene3D" id="2.60.34.10">
    <property type="entry name" value="Substrate Binding Domain Of DNAk, Chain A, domain 1"/>
    <property type="match status" value="1"/>
</dbReference>
<feature type="region of interest" description="Disordered" evidence="6">
    <location>
        <begin position="607"/>
        <end position="638"/>
    </location>
</feature>
<dbReference type="PROSITE" id="PS01036">
    <property type="entry name" value="HSP70_3"/>
    <property type="match status" value="1"/>
</dbReference>
<dbReference type="InterPro" id="IPR029047">
    <property type="entry name" value="HSP70_peptide-bd_sf"/>
</dbReference>
<protein>
    <submittedName>
        <fullName evidence="7">HSP70</fullName>
    </submittedName>
</protein>
<dbReference type="InterPro" id="IPR029048">
    <property type="entry name" value="HSP70_C_sf"/>
</dbReference>
<evidence type="ECO:0000256" key="3">
    <source>
        <dbReference type="ARBA" id="ARBA00022840"/>
    </source>
</evidence>
<dbReference type="Gene3D" id="3.90.640.10">
    <property type="entry name" value="Actin, Chain A, domain 4"/>
    <property type="match status" value="1"/>
</dbReference>
<dbReference type="CDD" id="cd10233">
    <property type="entry name" value="ASKHA_NBD_HSP70_HSPA1"/>
    <property type="match status" value="1"/>
</dbReference>
<dbReference type="GO" id="GO:0005524">
    <property type="term" value="F:ATP binding"/>
    <property type="evidence" value="ECO:0007669"/>
    <property type="project" value="UniProtKB-KW"/>
</dbReference>
<evidence type="ECO:0000256" key="1">
    <source>
        <dbReference type="ARBA" id="ARBA00007381"/>
    </source>
</evidence>
<name>A0A899IHS3_HYPCU</name>
<dbReference type="PROSITE" id="PS00297">
    <property type="entry name" value="HSP70_1"/>
    <property type="match status" value="1"/>
</dbReference>
<dbReference type="PRINTS" id="PR00301">
    <property type="entry name" value="HEATSHOCK70"/>
</dbReference>
<dbReference type="FunFam" id="3.30.420.40:FF:000026">
    <property type="entry name" value="Heat shock protein 70"/>
    <property type="match status" value="1"/>
</dbReference>
<feature type="coiled-coil region" evidence="5">
    <location>
        <begin position="242"/>
        <end position="269"/>
    </location>
</feature>
<evidence type="ECO:0000256" key="4">
    <source>
        <dbReference type="RuleBase" id="RU003322"/>
    </source>
</evidence>
<dbReference type="FunFam" id="2.60.34.10:FF:000002">
    <property type="entry name" value="Heat shock 70 kDa"/>
    <property type="match status" value="1"/>
</dbReference>
<dbReference type="FunFam" id="3.30.30.30:FF:000001">
    <property type="entry name" value="heat shock 70 kDa protein-like"/>
    <property type="match status" value="1"/>
</dbReference>
<dbReference type="Gene3D" id="3.30.30.30">
    <property type="match status" value="1"/>
</dbReference>
<dbReference type="InterPro" id="IPR018181">
    <property type="entry name" value="Heat_shock_70_CS"/>
</dbReference>